<organism evidence="2 3">
    <name type="scientific">Rubus argutus</name>
    <name type="common">Southern blackberry</name>
    <dbReference type="NCBI Taxonomy" id="59490"/>
    <lineage>
        <taxon>Eukaryota</taxon>
        <taxon>Viridiplantae</taxon>
        <taxon>Streptophyta</taxon>
        <taxon>Embryophyta</taxon>
        <taxon>Tracheophyta</taxon>
        <taxon>Spermatophyta</taxon>
        <taxon>Magnoliopsida</taxon>
        <taxon>eudicotyledons</taxon>
        <taxon>Gunneridae</taxon>
        <taxon>Pentapetalae</taxon>
        <taxon>rosids</taxon>
        <taxon>fabids</taxon>
        <taxon>Rosales</taxon>
        <taxon>Rosaceae</taxon>
        <taxon>Rosoideae</taxon>
        <taxon>Rosoideae incertae sedis</taxon>
        <taxon>Rubus</taxon>
    </lineage>
</organism>
<keyword evidence="3" id="KW-1185">Reference proteome</keyword>
<dbReference type="PANTHER" id="PTHR34779">
    <property type="entry name" value="OS09G0542900 PROTEIN"/>
    <property type="match status" value="1"/>
</dbReference>
<reference evidence="2 3" key="1">
    <citation type="journal article" date="2023" name="G3 (Bethesda)">
        <title>A chromosome-length genome assembly and annotation of blackberry (Rubus argutus, cv. 'Hillquist').</title>
        <authorList>
            <person name="Bruna T."/>
            <person name="Aryal R."/>
            <person name="Dudchenko O."/>
            <person name="Sargent D.J."/>
            <person name="Mead D."/>
            <person name="Buti M."/>
            <person name="Cavallini A."/>
            <person name="Hytonen T."/>
            <person name="Andres J."/>
            <person name="Pham M."/>
            <person name="Weisz D."/>
            <person name="Mascagni F."/>
            <person name="Usai G."/>
            <person name="Natali L."/>
            <person name="Bassil N."/>
            <person name="Fernandez G.E."/>
            <person name="Lomsadze A."/>
            <person name="Armour M."/>
            <person name="Olukolu B."/>
            <person name="Poorten T."/>
            <person name="Britton C."/>
            <person name="Davik J."/>
            <person name="Ashrafi H."/>
            <person name="Aiden E.L."/>
            <person name="Borodovsky M."/>
            <person name="Worthington M."/>
        </authorList>
    </citation>
    <scope>NUCLEOTIDE SEQUENCE [LARGE SCALE GENOMIC DNA]</scope>
    <source>
        <strain evidence="2">PI 553951</strain>
    </source>
</reference>
<evidence type="ECO:0000313" key="2">
    <source>
        <dbReference type="EMBL" id="KAK9948332.1"/>
    </source>
</evidence>
<dbReference type="PANTHER" id="PTHR34779:SF1">
    <property type="entry name" value="OS09G0542900 PROTEIN"/>
    <property type="match status" value="1"/>
</dbReference>
<dbReference type="Proteomes" id="UP001457282">
    <property type="component" value="Unassembled WGS sequence"/>
</dbReference>
<dbReference type="InterPro" id="IPR038796">
    <property type="entry name" value="At1g76070-like"/>
</dbReference>
<sequence>MASRVKNKSETPISIKSKPKPKLVCPPPPQDGTSLALCVPKEKTFKVSKVIPKVLIKQGNTKDDGVVIATRSSSRSSRGPERVPSLGQIKRFESGHGVLLDFDLMEVDDDPDRVEGLKLGVRGEEEDDNVNKKEVIILWKRRSMSPPMPLQS</sequence>
<feature type="region of interest" description="Disordered" evidence="1">
    <location>
        <begin position="1"/>
        <end position="31"/>
    </location>
</feature>
<comment type="caution">
    <text evidence="2">The sequence shown here is derived from an EMBL/GenBank/DDBJ whole genome shotgun (WGS) entry which is preliminary data.</text>
</comment>
<protein>
    <submittedName>
        <fullName evidence="2">Uncharacterized protein</fullName>
    </submittedName>
</protein>
<evidence type="ECO:0000313" key="3">
    <source>
        <dbReference type="Proteomes" id="UP001457282"/>
    </source>
</evidence>
<gene>
    <name evidence="2" type="ORF">M0R45_003913</name>
</gene>
<dbReference type="AlphaFoldDB" id="A0AAW1YIK0"/>
<evidence type="ECO:0000256" key="1">
    <source>
        <dbReference type="SAM" id="MobiDB-lite"/>
    </source>
</evidence>
<accession>A0AAW1YIK0</accession>
<proteinExistence type="predicted"/>
<dbReference type="EMBL" id="JBEDUW010000001">
    <property type="protein sequence ID" value="KAK9948332.1"/>
    <property type="molecule type" value="Genomic_DNA"/>
</dbReference>
<name>A0AAW1YIK0_RUBAR</name>